<dbReference type="RefSeq" id="WP_106761973.1">
    <property type="nucleotide sequence ID" value="NZ_PXNP01000029.1"/>
</dbReference>
<proteinExistence type="predicted"/>
<organism evidence="2 3">
    <name type="scientific">Marinobacter fuscus</name>
    <dbReference type="NCBI Taxonomy" id="2109942"/>
    <lineage>
        <taxon>Bacteria</taxon>
        <taxon>Pseudomonadati</taxon>
        <taxon>Pseudomonadota</taxon>
        <taxon>Gammaproteobacteria</taxon>
        <taxon>Pseudomonadales</taxon>
        <taxon>Marinobacteraceae</taxon>
        <taxon>Marinobacter</taxon>
    </lineage>
</organism>
<evidence type="ECO:0000259" key="1">
    <source>
        <dbReference type="Pfam" id="PF22557"/>
    </source>
</evidence>
<accession>A0A2T1KI58</accession>
<evidence type="ECO:0000313" key="3">
    <source>
        <dbReference type="Proteomes" id="UP000239866"/>
    </source>
</evidence>
<dbReference type="InterPro" id="IPR054335">
    <property type="entry name" value="DuOB_dom"/>
</dbReference>
<dbReference type="Pfam" id="PF22557">
    <property type="entry name" value="DuOB"/>
    <property type="match status" value="1"/>
</dbReference>
<dbReference type="AlphaFoldDB" id="A0A2T1KI58"/>
<sequence length="204" mass="22691">MKNIEVVILANSVKHHQHCVAGKCIANGQWVRPVSNSDGAELNHAQALCQNPYGKFNVKPLQKVFMTFSAHAPLAHQPENYVIDGSTWRQNFGISVGELNHYLDTPNDIWGGTDRVPHASIVSGHIAIGQSLYLIAVDGLHLYKNQYDKRRASFSYHGTNYDLAVTDPNFDRIIQNNEAPRGVLCVSLGEEYQGNCFKLVATIF</sequence>
<gene>
    <name evidence="2" type="ORF">C7H09_07510</name>
</gene>
<name>A0A2T1KI58_9GAMM</name>
<dbReference type="Proteomes" id="UP000239866">
    <property type="component" value="Unassembled WGS sequence"/>
</dbReference>
<evidence type="ECO:0000313" key="2">
    <source>
        <dbReference type="EMBL" id="PSF09821.1"/>
    </source>
</evidence>
<feature type="domain" description="Dual OB-containing" evidence="1">
    <location>
        <begin position="4"/>
        <end position="203"/>
    </location>
</feature>
<reference evidence="2 3" key="1">
    <citation type="submission" date="2018-03" db="EMBL/GenBank/DDBJ databases">
        <title>Marinobacter brunus sp. nov., a marine bacterium of Gamma-proteobacteria isolated from the surface seawater of the South China Sea.</title>
        <authorList>
            <person name="Cheng H."/>
            <person name="Wu Y.-H."/>
            <person name="Xamxidin M."/>
            <person name="Xu X.-W."/>
        </authorList>
    </citation>
    <scope>NUCLEOTIDE SEQUENCE [LARGE SCALE GENOMIC DNA]</scope>
    <source>
        <strain evidence="2 3">NH169-3</strain>
    </source>
</reference>
<comment type="caution">
    <text evidence="2">The sequence shown here is derived from an EMBL/GenBank/DDBJ whole genome shotgun (WGS) entry which is preliminary data.</text>
</comment>
<dbReference type="EMBL" id="PXNP01000029">
    <property type="protein sequence ID" value="PSF09821.1"/>
    <property type="molecule type" value="Genomic_DNA"/>
</dbReference>
<protein>
    <recommendedName>
        <fullName evidence="1">Dual OB-containing domain-containing protein</fullName>
    </recommendedName>
</protein>
<dbReference type="OrthoDB" id="128352at2"/>
<keyword evidence="3" id="KW-1185">Reference proteome</keyword>